<accession>A0ABS5TSH0</accession>
<name>A0ABS5TSH0_9ACTN</name>
<reference evidence="1 2" key="1">
    <citation type="submission" date="2021-05" db="EMBL/GenBank/DDBJ databases">
        <title>Kineosporia and Streptomyces sp. nov. two new marine actinobacteria isolated from Coral.</title>
        <authorList>
            <person name="Buangrab K."/>
            <person name="Sutthacheep M."/>
            <person name="Yeemin T."/>
            <person name="Harunari E."/>
            <person name="Igarashi Y."/>
            <person name="Kanchanasin P."/>
            <person name="Tanasupawat S."/>
            <person name="Phongsopitanun W."/>
        </authorList>
    </citation>
    <scope>NUCLEOTIDE SEQUENCE [LARGE SCALE GENOMIC DNA]</scope>
    <source>
        <strain evidence="1 2">J2-2</strain>
    </source>
</reference>
<sequence>MTVQAVRTTFTILMDEHEIIPITDRPTIYVEGLDAALAAGYGNLVDSPERAQVALVRLRPGAGCTGQALEQAGEVAITTSTIVDVDRGTGLVPALGSALGCAQALLVSADESDEAFLDLVFGRDR</sequence>
<comment type="caution">
    <text evidence="1">The sequence shown here is derived from an EMBL/GenBank/DDBJ whole genome shotgun (WGS) entry which is preliminary data.</text>
</comment>
<gene>
    <name evidence="1" type="ORF">KIH74_32670</name>
</gene>
<protein>
    <submittedName>
        <fullName evidence="1">Uncharacterized protein</fullName>
    </submittedName>
</protein>
<evidence type="ECO:0000313" key="2">
    <source>
        <dbReference type="Proteomes" id="UP001197247"/>
    </source>
</evidence>
<dbReference type="EMBL" id="JAHBAY010000019">
    <property type="protein sequence ID" value="MBT0773745.1"/>
    <property type="molecule type" value="Genomic_DNA"/>
</dbReference>
<keyword evidence="2" id="KW-1185">Reference proteome</keyword>
<dbReference type="Proteomes" id="UP001197247">
    <property type="component" value="Unassembled WGS sequence"/>
</dbReference>
<proteinExistence type="predicted"/>
<evidence type="ECO:0000313" key="1">
    <source>
        <dbReference type="EMBL" id="MBT0773745.1"/>
    </source>
</evidence>
<organism evidence="1 2">
    <name type="scientific">Kineosporia corallincola</name>
    <dbReference type="NCBI Taxonomy" id="2835133"/>
    <lineage>
        <taxon>Bacteria</taxon>
        <taxon>Bacillati</taxon>
        <taxon>Actinomycetota</taxon>
        <taxon>Actinomycetes</taxon>
        <taxon>Kineosporiales</taxon>
        <taxon>Kineosporiaceae</taxon>
        <taxon>Kineosporia</taxon>
    </lineage>
</organism>
<dbReference type="RefSeq" id="WP_214160284.1">
    <property type="nucleotide sequence ID" value="NZ_JAHBAY010000019.1"/>
</dbReference>